<keyword evidence="7" id="KW-0479">Metal-binding</keyword>
<evidence type="ECO:0000256" key="6">
    <source>
        <dbReference type="ARBA" id="ARBA00023134"/>
    </source>
</evidence>
<evidence type="ECO:0000313" key="11">
    <source>
        <dbReference type="Proteomes" id="UP000178873"/>
    </source>
</evidence>
<keyword evidence="4 7" id="KW-0378">Hydrolase</keyword>
<keyword evidence="5 7" id="KW-0460">Magnesium</keyword>
<protein>
    <recommendedName>
        <fullName evidence="7">GTPase Obg</fullName>
        <ecNumber evidence="7">3.6.5.-</ecNumber>
    </recommendedName>
    <alternativeName>
        <fullName evidence="7">GTP-binding protein Obg</fullName>
    </alternativeName>
</protein>
<gene>
    <name evidence="7" type="primary">obg</name>
    <name evidence="10" type="ORF">A2664_00500</name>
</gene>
<dbReference type="EC" id="3.6.5.-" evidence="7"/>
<evidence type="ECO:0000259" key="9">
    <source>
        <dbReference type="PROSITE" id="PS51883"/>
    </source>
</evidence>
<dbReference type="GO" id="GO:0042254">
    <property type="term" value="P:ribosome biogenesis"/>
    <property type="evidence" value="ECO:0007669"/>
    <property type="project" value="UniProtKB-UniRule"/>
</dbReference>
<feature type="binding site" evidence="7">
    <location>
        <begin position="165"/>
        <end position="172"/>
    </location>
    <ligand>
        <name>GTP</name>
        <dbReference type="ChEBI" id="CHEBI:37565"/>
    </ligand>
</feature>
<comment type="subcellular location">
    <subcellularLocation>
        <location evidence="7">Cytoplasm</location>
    </subcellularLocation>
</comment>
<comment type="caution">
    <text evidence="10">The sequence shown here is derived from an EMBL/GenBank/DDBJ whole genome shotgun (WGS) entry which is preliminary data.</text>
</comment>
<dbReference type="NCBIfam" id="TIGR02729">
    <property type="entry name" value="Obg_CgtA"/>
    <property type="match status" value="1"/>
</dbReference>
<dbReference type="Gene3D" id="2.70.210.12">
    <property type="entry name" value="GTP1/OBG domain"/>
    <property type="match status" value="1"/>
</dbReference>
<dbReference type="GO" id="GO:0000287">
    <property type="term" value="F:magnesium ion binding"/>
    <property type="evidence" value="ECO:0007669"/>
    <property type="project" value="InterPro"/>
</dbReference>
<keyword evidence="6 7" id="KW-0342">GTP-binding</keyword>
<dbReference type="InterPro" id="IPR027417">
    <property type="entry name" value="P-loop_NTPase"/>
</dbReference>
<feature type="binding site" evidence="7">
    <location>
        <begin position="302"/>
        <end position="304"/>
    </location>
    <ligand>
        <name>GTP</name>
        <dbReference type="ChEBI" id="CHEBI:37565"/>
    </ligand>
</feature>
<dbReference type="InterPro" id="IPR045086">
    <property type="entry name" value="OBG_GTPase"/>
</dbReference>
<dbReference type="InterPro" id="IPR006074">
    <property type="entry name" value="GTP1-OBG_CS"/>
</dbReference>
<keyword evidence="2 7" id="KW-0963">Cytoplasm</keyword>
<comment type="function">
    <text evidence="7">An essential GTPase which binds GTP, GDP and possibly (p)ppGpp with moderate affinity, with high nucleotide exchange rates and a fairly low GTP hydrolysis rate. Plays a role in control of the cell cycle, stress response, ribosome biogenesis and in those bacteria that undergo differentiation, in morphogenesis control.</text>
</comment>
<proteinExistence type="inferred from homology"/>
<dbReference type="Gene3D" id="3.40.50.300">
    <property type="entry name" value="P-loop containing nucleotide triphosphate hydrolases"/>
    <property type="match status" value="1"/>
</dbReference>
<feature type="binding site" evidence="7">
    <location>
        <begin position="274"/>
        <end position="277"/>
    </location>
    <ligand>
        <name>GTP</name>
        <dbReference type="ChEBI" id="CHEBI:37565"/>
    </ligand>
</feature>
<evidence type="ECO:0000256" key="3">
    <source>
        <dbReference type="ARBA" id="ARBA00022741"/>
    </source>
</evidence>
<organism evidence="10 11">
    <name type="scientific">Candidatus Taylorbacteria bacterium RIFCSPHIGHO2_01_FULL_46_22b</name>
    <dbReference type="NCBI Taxonomy" id="1802301"/>
    <lineage>
        <taxon>Bacteria</taxon>
        <taxon>Candidatus Tayloriibacteriota</taxon>
    </lineage>
</organism>
<dbReference type="GO" id="GO:0003924">
    <property type="term" value="F:GTPase activity"/>
    <property type="evidence" value="ECO:0007669"/>
    <property type="project" value="UniProtKB-UniRule"/>
</dbReference>
<dbReference type="AlphaFoldDB" id="A0A1G2M3D5"/>
<dbReference type="FunFam" id="2.70.210.12:FF:000001">
    <property type="entry name" value="GTPase Obg"/>
    <property type="match status" value="1"/>
</dbReference>
<dbReference type="InterPro" id="IPR036726">
    <property type="entry name" value="GTP1_OBG_dom_sf"/>
</dbReference>
<dbReference type="PRINTS" id="PR00326">
    <property type="entry name" value="GTP1OBG"/>
</dbReference>
<sequence length="330" mass="35968">MALVDEITIKVKAGRGGDGVVRWLHEKNKEYGGPAGGDGGKGGNIYARGLRDIGILGRYRGIKEFRAKDGEAGGNQSMHGKSGEDFVIDVPVGSVLKNKTTGEEFELLAEGEPVLLLMGGAGGMGNIHFKSSMHQRPTESTPGKEGEQAEFFIELRLIADAGLIGLPNAGKSSMLNSVTRANVKVGSYAFTTLEPNLGVMNGFILADIPGLIEGASEGKGLGHRFLRHIRRTQVLVHCISAEQEDFEVCYKTIRDELSRYDAELLNKKEIIVLTKSDVLDQKTLASRLETLRKRFPEVYTLSILDDRSIKEFSQALSKDLSDVHLAKQVK</sequence>
<feature type="binding site" evidence="7">
    <location>
        <position position="172"/>
    </location>
    <ligand>
        <name>Mg(2+)</name>
        <dbReference type="ChEBI" id="CHEBI:18420"/>
    </ligand>
</feature>
<evidence type="ECO:0000256" key="7">
    <source>
        <dbReference type="HAMAP-Rule" id="MF_01454"/>
    </source>
</evidence>
<dbReference type="HAMAP" id="MF_01454">
    <property type="entry name" value="GTPase_Obg"/>
    <property type="match status" value="1"/>
</dbReference>
<dbReference type="PANTHER" id="PTHR11702:SF31">
    <property type="entry name" value="MITOCHONDRIAL RIBOSOME-ASSOCIATED GTPASE 2"/>
    <property type="match status" value="1"/>
</dbReference>
<accession>A0A1G2M3D5</accession>
<dbReference type="GO" id="GO:0005525">
    <property type="term" value="F:GTP binding"/>
    <property type="evidence" value="ECO:0007669"/>
    <property type="project" value="UniProtKB-UniRule"/>
</dbReference>
<evidence type="ECO:0000256" key="2">
    <source>
        <dbReference type="ARBA" id="ARBA00022490"/>
    </source>
</evidence>
<dbReference type="InterPro" id="IPR006073">
    <property type="entry name" value="GTP-bd"/>
</dbReference>
<dbReference type="Pfam" id="PF01926">
    <property type="entry name" value="MMR_HSR1"/>
    <property type="match status" value="1"/>
</dbReference>
<dbReference type="NCBIfam" id="NF008956">
    <property type="entry name" value="PRK12299.1"/>
    <property type="match status" value="1"/>
</dbReference>
<dbReference type="STRING" id="1802301.A2664_00500"/>
<dbReference type="CDD" id="cd01898">
    <property type="entry name" value="Obg"/>
    <property type="match status" value="1"/>
</dbReference>
<evidence type="ECO:0000256" key="4">
    <source>
        <dbReference type="ARBA" id="ARBA00022801"/>
    </source>
</evidence>
<dbReference type="PANTHER" id="PTHR11702">
    <property type="entry name" value="DEVELOPMENTALLY REGULATED GTP-BINDING PROTEIN-RELATED"/>
    <property type="match status" value="1"/>
</dbReference>
<comment type="cofactor">
    <cofactor evidence="7">
        <name>Mg(2+)</name>
        <dbReference type="ChEBI" id="CHEBI:18420"/>
    </cofactor>
</comment>
<name>A0A1G2M3D5_9BACT</name>
<dbReference type="EMBL" id="MHRF01000005">
    <property type="protein sequence ID" value="OHA18410.1"/>
    <property type="molecule type" value="Genomic_DNA"/>
</dbReference>
<dbReference type="Pfam" id="PF01018">
    <property type="entry name" value="GTP1_OBG"/>
    <property type="match status" value="1"/>
</dbReference>
<keyword evidence="3 7" id="KW-0547">Nucleotide-binding</keyword>
<dbReference type="PROSITE" id="PS51710">
    <property type="entry name" value="G_OBG"/>
    <property type="match status" value="1"/>
</dbReference>
<feature type="binding site" evidence="7">
    <location>
        <begin position="190"/>
        <end position="194"/>
    </location>
    <ligand>
        <name>GTP</name>
        <dbReference type="ChEBI" id="CHEBI:37565"/>
    </ligand>
</feature>
<reference evidence="10 11" key="1">
    <citation type="journal article" date="2016" name="Nat. Commun.">
        <title>Thousands of microbial genomes shed light on interconnected biogeochemical processes in an aquifer system.</title>
        <authorList>
            <person name="Anantharaman K."/>
            <person name="Brown C.T."/>
            <person name="Hug L.A."/>
            <person name="Sharon I."/>
            <person name="Castelle C.J."/>
            <person name="Probst A.J."/>
            <person name="Thomas B.C."/>
            <person name="Singh A."/>
            <person name="Wilkins M.J."/>
            <person name="Karaoz U."/>
            <person name="Brodie E.L."/>
            <person name="Williams K.H."/>
            <person name="Hubbard S.S."/>
            <person name="Banfield J.F."/>
        </authorList>
    </citation>
    <scope>NUCLEOTIDE SEQUENCE [LARGE SCALE GENOMIC DNA]</scope>
</reference>
<feature type="domain" description="Obg" evidence="9">
    <location>
        <begin position="1"/>
        <end position="158"/>
    </location>
</feature>
<dbReference type="InterPro" id="IPR014100">
    <property type="entry name" value="GTP-bd_Obg/CgtA"/>
</dbReference>
<evidence type="ECO:0000256" key="5">
    <source>
        <dbReference type="ARBA" id="ARBA00022842"/>
    </source>
</evidence>
<dbReference type="InterPro" id="IPR031167">
    <property type="entry name" value="G_OBG"/>
</dbReference>
<comment type="subunit">
    <text evidence="7">Monomer.</text>
</comment>
<dbReference type="PIRSF" id="PIRSF002401">
    <property type="entry name" value="GTP_bd_Obg/CgtA"/>
    <property type="match status" value="1"/>
</dbReference>
<feature type="binding site" evidence="7">
    <location>
        <begin position="207"/>
        <end position="210"/>
    </location>
    <ligand>
        <name>GTP</name>
        <dbReference type="ChEBI" id="CHEBI:37565"/>
    </ligand>
</feature>
<feature type="domain" description="OBG-type G" evidence="8">
    <location>
        <begin position="159"/>
        <end position="321"/>
    </location>
</feature>
<dbReference type="SUPFAM" id="SSF52540">
    <property type="entry name" value="P-loop containing nucleoside triphosphate hydrolases"/>
    <property type="match status" value="1"/>
</dbReference>
<dbReference type="GO" id="GO:0005737">
    <property type="term" value="C:cytoplasm"/>
    <property type="evidence" value="ECO:0007669"/>
    <property type="project" value="UniProtKB-SubCell"/>
</dbReference>
<feature type="binding site" evidence="7">
    <location>
        <position position="192"/>
    </location>
    <ligand>
        <name>Mg(2+)</name>
        <dbReference type="ChEBI" id="CHEBI:18420"/>
    </ligand>
</feature>
<comment type="similarity">
    <text evidence="1 7">Belongs to the TRAFAC class OBG-HflX-like GTPase superfamily. OBG GTPase family.</text>
</comment>
<dbReference type="SUPFAM" id="SSF82051">
    <property type="entry name" value="Obg GTP-binding protein N-terminal domain"/>
    <property type="match status" value="1"/>
</dbReference>
<dbReference type="PROSITE" id="PS51883">
    <property type="entry name" value="OBG"/>
    <property type="match status" value="1"/>
</dbReference>
<dbReference type="InterPro" id="IPR006169">
    <property type="entry name" value="GTP1_OBG_dom"/>
</dbReference>
<evidence type="ECO:0000259" key="8">
    <source>
        <dbReference type="PROSITE" id="PS51710"/>
    </source>
</evidence>
<evidence type="ECO:0000256" key="1">
    <source>
        <dbReference type="ARBA" id="ARBA00007699"/>
    </source>
</evidence>
<dbReference type="PROSITE" id="PS00905">
    <property type="entry name" value="GTP1_OBG"/>
    <property type="match status" value="1"/>
</dbReference>
<evidence type="ECO:0000313" key="10">
    <source>
        <dbReference type="EMBL" id="OHA18410.1"/>
    </source>
</evidence>
<dbReference type="Proteomes" id="UP000178873">
    <property type="component" value="Unassembled WGS sequence"/>
</dbReference>